<protein>
    <recommendedName>
        <fullName evidence="4">DUF4231 domain-containing protein</fullName>
    </recommendedName>
</protein>
<feature type="transmembrane region" description="Helical" evidence="1">
    <location>
        <begin position="167"/>
        <end position="188"/>
    </location>
</feature>
<keyword evidence="3" id="KW-1185">Reference proteome</keyword>
<organism evidence="2 3">
    <name type="scientific">Mangrovivirga halotolerans</name>
    <dbReference type="NCBI Taxonomy" id="2993936"/>
    <lineage>
        <taxon>Bacteria</taxon>
        <taxon>Pseudomonadati</taxon>
        <taxon>Bacteroidota</taxon>
        <taxon>Cytophagia</taxon>
        <taxon>Cytophagales</taxon>
        <taxon>Mangrovivirgaceae</taxon>
        <taxon>Mangrovivirga</taxon>
    </lineage>
</organism>
<feature type="non-terminal residue" evidence="2">
    <location>
        <position position="219"/>
    </location>
</feature>
<keyword evidence="1" id="KW-1133">Transmembrane helix</keyword>
<keyword evidence="1" id="KW-0472">Membrane</keyword>
<accession>A0ABT3RWN4</accession>
<name>A0ABT3RWN4_9BACT</name>
<proteinExistence type="predicted"/>
<keyword evidence="1" id="KW-0812">Transmembrane</keyword>
<feature type="transmembrane region" description="Helical" evidence="1">
    <location>
        <begin position="142"/>
        <end position="161"/>
    </location>
</feature>
<dbReference type="Proteomes" id="UP001209885">
    <property type="component" value="Unassembled WGS sequence"/>
</dbReference>
<evidence type="ECO:0008006" key="4">
    <source>
        <dbReference type="Google" id="ProtNLM"/>
    </source>
</evidence>
<evidence type="ECO:0000313" key="3">
    <source>
        <dbReference type="Proteomes" id="UP001209885"/>
    </source>
</evidence>
<reference evidence="2 3" key="1">
    <citation type="submission" date="2022-11" db="EMBL/GenBank/DDBJ databases">
        <title>The characterization of three novel Bacteroidetes species and genomic analysis of their roles in tidal elemental geochemical cycles.</title>
        <authorList>
            <person name="Ma K."/>
        </authorList>
    </citation>
    <scope>NUCLEOTIDE SEQUENCE [LARGE SCALE GENOMIC DNA]</scope>
    <source>
        <strain evidence="2 3">M17</strain>
    </source>
</reference>
<comment type="caution">
    <text evidence="2">The sequence shown here is derived from an EMBL/GenBank/DDBJ whole genome shotgun (WGS) entry which is preliminary data.</text>
</comment>
<dbReference type="EMBL" id="JAPFQN010000037">
    <property type="protein sequence ID" value="MCX2746192.1"/>
    <property type="molecule type" value="Genomic_DNA"/>
</dbReference>
<dbReference type="RefSeq" id="WP_266058926.1">
    <property type="nucleotide sequence ID" value="NZ_JAPFQN010000037.1"/>
</dbReference>
<evidence type="ECO:0000313" key="2">
    <source>
        <dbReference type="EMBL" id="MCX2746192.1"/>
    </source>
</evidence>
<sequence length="219" mass="25429">MHEFLNIEKDYRKWISFNNLLGDFQKLYDLYTAVDTKQNKGGVSIDRYESDNCIRFIINQEGNSTALEIEGETNRTKFLAYLLEHYLPTNEVDKWYLSKKEKADKSLNHIITKADTHNGILENISQNWTIHPKETMYYNFRVVFSVLAYLGVLGLIFNAFYESTIKGFTITLIIISTVVTIFILRKIAQGLFIGLMKGSSVKLNENQYPEVFNIVKRQS</sequence>
<gene>
    <name evidence="2" type="ORF">OO013_20120</name>
</gene>
<evidence type="ECO:0000256" key="1">
    <source>
        <dbReference type="SAM" id="Phobius"/>
    </source>
</evidence>